<feature type="coiled-coil region" evidence="1">
    <location>
        <begin position="34"/>
        <end position="61"/>
    </location>
</feature>
<accession>A0ABN8UD46</accession>
<comment type="caution">
    <text evidence="2">The sequence shown here is derived from an EMBL/GenBank/DDBJ whole genome shotgun (WGS) entry which is preliminary data.</text>
</comment>
<protein>
    <submittedName>
        <fullName evidence="2">Uncharacterized protein</fullName>
    </submittedName>
</protein>
<dbReference type="EMBL" id="CALYLO010000008">
    <property type="protein sequence ID" value="CAH8247753.1"/>
    <property type="molecule type" value="Genomic_DNA"/>
</dbReference>
<reference evidence="2" key="1">
    <citation type="submission" date="2022-06" db="EMBL/GenBank/DDBJ databases">
        <authorList>
            <person name="Dietemann V."/>
            <person name="Ory F."/>
            <person name="Dainat B."/>
            <person name="Oberhansli S."/>
        </authorList>
    </citation>
    <scope>NUCLEOTIDE SEQUENCE</scope>
    <source>
        <strain evidence="2">Ena-SAMPLE-TAB-26-04-2022-14:26:32:270-5432</strain>
    </source>
</reference>
<organism evidence="2 3">
    <name type="scientific">Paenibacillus melissococcoides</name>
    <dbReference type="NCBI Taxonomy" id="2912268"/>
    <lineage>
        <taxon>Bacteria</taxon>
        <taxon>Bacillati</taxon>
        <taxon>Bacillota</taxon>
        <taxon>Bacilli</taxon>
        <taxon>Bacillales</taxon>
        <taxon>Paenibacillaceae</taxon>
        <taxon>Paenibacillus</taxon>
    </lineage>
</organism>
<dbReference type="Proteomes" id="UP001154322">
    <property type="component" value="Unassembled WGS sequence"/>
</dbReference>
<name>A0ABN8UD46_9BACL</name>
<gene>
    <name evidence="2" type="ORF">WJ0W_005010</name>
</gene>
<keyword evidence="1" id="KW-0175">Coiled coil</keyword>
<evidence type="ECO:0000313" key="3">
    <source>
        <dbReference type="Proteomes" id="UP001154322"/>
    </source>
</evidence>
<evidence type="ECO:0000256" key="1">
    <source>
        <dbReference type="SAM" id="Coils"/>
    </source>
</evidence>
<evidence type="ECO:0000313" key="2">
    <source>
        <dbReference type="EMBL" id="CAH8247753.1"/>
    </source>
</evidence>
<dbReference type="RefSeq" id="WP_213431415.1">
    <property type="nucleotide sequence ID" value="NZ_AP031286.1"/>
</dbReference>
<sequence>MIGESSRLKKLSINDQINIRNHAIGMFEGFLLGANALTDDKKEMIEEIKREMREYHQNEKMKFN</sequence>
<proteinExistence type="predicted"/>
<keyword evidence="3" id="KW-1185">Reference proteome</keyword>